<evidence type="ECO:0000313" key="2">
    <source>
        <dbReference type="EMBL" id="KAF5819893.1"/>
    </source>
</evidence>
<keyword evidence="3" id="KW-1185">Reference proteome</keyword>
<dbReference type="EMBL" id="MNCJ02000317">
    <property type="protein sequence ID" value="KAF5819893.1"/>
    <property type="molecule type" value="Genomic_DNA"/>
</dbReference>
<gene>
    <name evidence="2" type="ORF">HanXRQr2_Chr02g0082761</name>
</gene>
<reference evidence="2" key="2">
    <citation type="submission" date="2020-06" db="EMBL/GenBank/DDBJ databases">
        <title>Helianthus annuus Genome sequencing and assembly Release 2.</title>
        <authorList>
            <person name="Gouzy J."/>
            <person name="Langlade N."/>
            <person name="Munos S."/>
        </authorList>
    </citation>
    <scope>NUCLEOTIDE SEQUENCE</scope>
    <source>
        <tissue evidence="2">Leaves</tissue>
    </source>
</reference>
<dbReference type="AlphaFoldDB" id="A0A9K3P2H3"/>
<sequence length="75" mass="8449">MFKSPPGQNGKLHAKTSSVSTDPINDGRNRWGCRFNLSRTETSHRARRLEFGSARSEHFSTTLRANLWCADGSVR</sequence>
<reference evidence="2" key="1">
    <citation type="journal article" date="2017" name="Nature">
        <title>The sunflower genome provides insights into oil metabolism, flowering and Asterid evolution.</title>
        <authorList>
            <person name="Badouin H."/>
            <person name="Gouzy J."/>
            <person name="Grassa C.J."/>
            <person name="Murat F."/>
            <person name="Staton S.E."/>
            <person name="Cottret L."/>
            <person name="Lelandais-Briere C."/>
            <person name="Owens G.L."/>
            <person name="Carrere S."/>
            <person name="Mayjonade B."/>
            <person name="Legrand L."/>
            <person name="Gill N."/>
            <person name="Kane N.C."/>
            <person name="Bowers J.E."/>
            <person name="Hubner S."/>
            <person name="Bellec A."/>
            <person name="Berard A."/>
            <person name="Berges H."/>
            <person name="Blanchet N."/>
            <person name="Boniface M.C."/>
            <person name="Brunel D."/>
            <person name="Catrice O."/>
            <person name="Chaidir N."/>
            <person name="Claudel C."/>
            <person name="Donnadieu C."/>
            <person name="Faraut T."/>
            <person name="Fievet G."/>
            <person name="Helmstetter N."/>
            <person name="King M."/>
            <person name="Knapp S.J."/>
            <person name="Lai Z."/>
            <person name="Le Paslier M.C."/>
            <person name="Lippi Y."/>
            <person name="Lorenzon L."/>
            <person name="Mandel J.R."/>
            <person name="Marage G."/>
            <person name="Marchand G."/>
            <person name="Marquand E."/>
            <person name="Bret-Mestries E."/>
            <person name="Morien E."/>
            <person name="Nambeesan S."/>
            <person name="Nguyen T."/>
            <person name="Pegot-Espagnet P."/>
            <person name="Pouilly N."/>
            <person name="Raftis F."/>
            <person name="Sallet E."/>
            <person name="Schiex T."/>
            <person name="Thomas J."/>
            <person name="Vandecasteele C."/>
            <person name="Vares D."/>
            <person name="Vear F."/>
            <person name="Vautrin S."/>
            <person name="Crespi M."/>
            <person name="Mangin B."/>
            <person name="Burke J.M."/>
            <person name="Salse J."/>
            <person name="Munos S."/>
            <person name="Vincourt P."/>
            <person name="Rieseberg L.H."/>
            <person name="Langlade N.B."/>
        </authorList>
    </citation>
    <scope>NUCLEOTIDE SEQUENCE</scope>
    <source>
        <tissue evidence="2">Leaves</tissue>
    </source>
</reference>
<feature type="region of interest" description="Disordered" evidence="1">
    <location>
        <begin position="1"/>
        <end position="26"/>
    </location>
</feature>
<comment type="caution">
    <text evidence="2">The sequence shown here is derived from an EMBL/GenBank/DDBJ whole genome shotgun (WGS) entry which is preliminary data.</text>
</comment>
<dbReference type="Proteomes" id="UP000215914">
    <property type="component" value="Unassembled WGS sequence"/>
</dbReference>
<dbReference type="Gramene" id="mRNA:HanXRQr2_Chr02g0082761">
    <property type="protein sequence ID" value="CDS:HanXRQr2_Chr02g0082761.1"/>
    <property type="gene ID" value="HanXRQr2_Chr02g0082761"/>
</dbReference>
<proteinExistence type="predicted"/>
<protein>
    <submittedName>
        <fullName evidence="2">Uncharacterized protein</fullName>
    </submittedName>
</protein>
<organism evidence="2 3">
    <name type="scientific">Helianthus annuus</name>
    <name type="common">Common sunflower</name>
    <dbReference type="NCBI Taxonomy" id="4232"/>
    <lineage>
        <taxon>Eukaryota</taxon>
        <taxon>Viridiplantae</taxon>
        <taxon>Streptophyta</taxon>
        <taxon>Embryophyta</taxon>
        <taxon>Tracheophyta</taxon>
        <taxon>Spermatophyta</taxon>
        <taxon>Magnoliopsida</taxon>
        <taxon>eudicotyledons</taxon>
        <taxon>Gunneridae</taxon>
        <taxon>Pentapetalae</taxon>
        <taxon>asterids</taxon>
        <taxon>campanulids</taxon>
        <taxon>Asterales</taxon>
        <taxon>Asteraceae</taxon>
        <taxon>Asteroideae</taxon>
        <taxon>Heliantheae alliance</taxon>
        <taxon>Heliantheae</taxon>
        <taxon>Helianthus</taxon>
    </lineage>
</organism>
<evidence type="ECO:0000313" key="3">
    <source>
        <dbReference type="Proteomes" id="UP000215914"/>
    </source>
</evidence>
<evidence type="ECO:0000256" key="1">
    <source>
        <dbReference type="SAM" id="MobiDB-lite"/>
    </source>
</evidence>
<name>A0A9K3P2H3_HELAN</name>
<accession>A0A9K3P2H3</accession>